<protein>
    <submittedName>
        <fullName evidence="1">Uncharacterized protein</fullName>
    </submittedName>
</protein>
<reference evidence="1" key="1">
    <citation type="submission" date="2020-07" db="EMBL/GenBank/DDBJ databases">
        <authorList>
            <person name="Lin J."/>
        </authorList>
    </citation>
    <scope>NUCLEOTIDE SEQUENCE</scope>
</reference>
<name>A0A6V7PYI2_ANACO</name>
<proteinExistence type="predicted"/>
<sequence length="110" mass="12601">MAKTLMKMGDYDCGKLLNESSKIIICQTRLWFCMDELRFVAPVSLDVEIEETVDVIKSEWMGYMLLYETLVYMFDPIQLEEGQIVEGSVTTYLPKGRALAVPKHPAWNSS</sequence>
<dbReference type="AlphaFoldDB" id="A0A6V7PYI2"/>
<organism evidence="1">
    <name type="scientific">Ananas comosus var. bracteatus</name>
    <name type="common">red pineapple</name>
    <dbReference type="NCBI Taxonomy" id="296719"/>
    <lineage>
        <taxon>Eukaryota</taxon>
        <taxon>Viridiplantae</taxon>
        <taxon>Streptophyta</taxon>
        <taxon>Embryophyta</taxon>
        <taxon>Tracheophyta</taxon>
        <taxon>Spermatophyta</taxon>
        <taxon>Magnoliopsida</taxon>
        <taxon>Liliopsida</taxon>
        <taxon>Poales</taxon>
        <taxon>Bromeliaceae</taxon>
        <taxon>Bromelioideae</taxon>
        <taxon>Ananas</taxon>
    </lineage>
</organism>
<accession>A0A6V7PYI2</accession>
<dbReference type="EMBL" id="LR862153">
    <property type="protein sequence ID" value="CAD1835737.1"/>
    <property type="molecule type" value="Genomic_DNA"/>
</dbReference>
<evidence type="ECO:0000313" key="1">
    <source>
        <dbReference type="EMBL" id="CAD1835737.1"/>
    </source>
</evidence>
<gene>
    <name evidence="1" type="ORF">CB5_LOCUS18948</name>
</gene>